<evidence type="ECO:0000313" key="2">
    <source>
        <dbReference type="Proteomes" id="UP000003866"/>
    </source>
</evidence>
<dbReference type="EMBL" id="AFAA02000036">
    <property type="protein sequence ID" value="EII32601.1"/>
    <property type="molecule type" value="Genomic_DNA"/>
</dbReference>
<name>A0AAN3V0R1_ECOLX</name>
<dbReference type="Proteomes" id="UP000003866">
    <property type="component" value="Unassembled WGS sequence"/>
</dbReference>
<reference evidence="1 2" key="1">
    <citation type="submission" date="2011-12" db="EMBL/GenBank/DDBJ databases">
        <authorList>
            <person name="Brinkac L."/>
            <person name="Radune D."/>
            <person name="Sanka R."/>
            <person name="Selengut J."/>
            <person name="DebRoy C."/>
            <person name="Feng P."/>
            <person name="Fratamico P.M."/>
            <person name="Kapur V."/>
            <person name="Kariyawasam S."/>
            <person name="Losada L."/>
            <person name="Nierman W.C."/>
            <person name="Nelson K."/>
        </authorList>
    </citation>
    <scope>NUCLEOTIDE SEQUENCE [LARGE SCALE GENOMIC DNA]</scope>
    <source>
        <strain evidence="1 2">4.0967</strain>
    </source>
</reference>
<proteinExistence type="predicted"/>
<dbReference type="AlphaFoldDB" id="A0AAN3V0R1"/>
<gene>
    <name evidence="1" type="ORF">EC40967_3818</name>
</gene>
<dbReference type="InterPro" id="IPR036390">
    <property type="entry name" value="WH_DNA-bd_sf"/>
</dbReference>
<evidence type="ECO:0008006" key="3">
    <source>
        <dbReference type="Google" id="ProtNLM"/>
    </source>
</evidence>
<dbReference type="SUPFAM" id="SSF46785">
    <property type="entry name" value="Winged helix' DNA-binding domain"/>
    <property type="match status" value="1"/>
</dbReference>
<organism evidence="1 2">
    <name type="scientific">Escherichia coli 4.0967</name>
    <dbReference type="NCBI Taxonomy" id="869687"/>
    <lineage>
        <taxon>Bacteria</taxon>
        <taxon>Pseudomonadati</taxon>
        <taxon>Pseudomonadota</taxon>
        <taxon>Gammaproteobacteria</taxon>
        <taxon>Enterobacterales</taxon>
        <taxon>Enterobacteriaceae</taxon>
        <taxon>Escherichia</taxon>
    </lineage>
</organism>
<dbReference type="Gene3D" id="1.10.10.10">
    <property type="entry name" value="Winged helix-like DNA-binding domain superfamily/Winged helix DNA-binding domain"/>
    <property type="match status" value="1"/>
</dbReference>
<evidence type="ECO:0000313" key="1">
    <source>
        <dbReference type="EMBL" id="EII32601.1"/>
    </source>
</evidence>
<sequence length="299" mass="31910">MLRKKHEASRRCSMSMELMVKAMKIRVGNPLRKLVLIKLADNASDQGECWPSYQHIADQCEISKRSVMNHIAALCDSGLVKKVTRKGEKGNSSNIYLLHLDGAGDSLGSSANNSLSGAANSPGSAGVAPGSAGVALGSAGVAPGGSAGDSPRTSHSFEPVKEPVNEPIAVGASADESVRVRSNRPEYSPEFEQAWLAYPKRAGGNSKSAAFKAWKARLNEGVNPETMLEGVKRYAGWVSAMGNSGTQFVKQAVTFFGPDRHFEESWEVPAVSVAGREDPYFKASYDNVDYSQIPAGFRG</sequence>
<accession>A0AAN3V0R1</accession>
<dbReference type="Pfam" id="PF13730">
    <property type="entry name" value="HTH_36"/>
    <property type="match status" value="1"/>
</dbReference>
<comment type="caution">
    <text evidence="1">The sequence shown here is derived from an EMBL/GenBank/DDBJ whole genome shotgun (WGS) entry which is preliminary data.</text>
</comment>
<protein>
    <recommendedName>
        <fullName evidence="3">Helix-turn-helix domain-containing protein</fullName>
    </recommendedName>
</protein>
<dbReference type="InterPro" id="IPR036388">
    <property type="entry name" value="WH-like_DNA-bd_sf"/>
</dbReference>